<dbReference type="SMART" id="SM00554">
    <property type="entry name" value="FAS1"/>
    <property type="match status" value="2"/>
</dbReference>
<dbReference type="PANTHER" id="PTHR10900:SF77">
    <property type="entry name" value="FI19380P1"/>
    <property type="match status" value="1"/>
</dbReference>
<dbReference type="InterPro" id="IPR050904">
    <property type="entry name" value="Adhesion/Biosynth-related"/>
</dbReference>
<dbReference type="PANTHER" id="PTHR10900">
    <property type="entry name" value="PERIOSTIN-RELATED"/>
    <property type="match status" value="1"/>
</dbReference>
<accession>A0ABX0QFA0</accession>
<reference evidence="3" key="1">
    <citation type="submission" date="2019-09" db="EMBL/GenBank/DDBJ databases">
        <authorList>
            <person name="Jung D.-H."/>
        </authorList>
    </citation>
    <scope>NUCLEOTIDE SEQUENCE [LARGE SCALE GENOMIC DNA]</scope>
    <source>
        <strain evidence="3">JA-25</strain>
    </source>
</reference>
<gene>
    <name evidence="2" type="ORF">F7231_11760</name>
</gene>
<dbReference type="Pfam" id="PF02469">
    <property type="entry name" value="Fasciclin"/>
    <property type="match status" value="2"/>
</dbReference>
<dbReference type="InterPro" id="IPR036378">
    <property type="entry name" value="FAS1_dom_sf"/>
</dbReference>
<dbReference type="EMBL" id="WAEL01000004">
    <property type="protein sequence ID" value="NID10846.1"/>
    <property type="molecule type" value="Genomic_DNA"/>
</dbReference>
<dbReference type="Proteomes" id="UP000606008">
    <property type="component" value="Unassembled WGS sequence"/>
</dbReference>
<evidence type="ECO:0000313" key="2">
    <source>
        <dbReference type="EMBL" id="NID10846.1"/>
    </source>
</evidence>
<evidence type="ECO:0000313" key="3">
    <source>
        <dbReference type="Proteomes" id="UP000606008"/>
    </source>
</evidence>
<sequence>MRLLLGACFVLSTVLFSSCKKDDTPVTTNTITDIVLTNNDFTLLRAAVQRAGLADALRGGSLTVFAPTDAAFRAAGYADVAAINAASVASLTSLLQYHVVGSRITAANIPAAQNTAVPSLLTTNGTLYVSKVGSNVSVNGRRVTTADVAADNGIVHVIDGVLIPPSGDVVAAVIGNPQNFSLLAQAVQRAGAGVITALQSTTAATVFAPTNQAFIDAGLSATAINATDPAVLARVLSYHVVPGRVFSTLLTDGVTPATLLGPTVRVNVSSAGVTVTGQGNGTNAATVVSANNLTSNAVIHGINRVLLPPP</sequence>
<dbReference type="PROSITE" id="PS51257">
    <property type="entry name" value="PROKAR_LIPOPROTEIN"/>
    <property type="match status" value="1"/>
</dbReference>
<protein>
    <submittedName>
        <fullName evidence="2">Fasciclin domain-containing protein</fullName>
    </submittedName>
</protein>
<feature type="domain" description="FAS1" evidence="1">
    <location>
        <begin position="28"/>
        <end position="162"/>
    </location>
</feature>
<proteinExistence type="predicted"/>
<feature type="domain" description="FAS1" evidence="1">
    <location>
        <begin position="167"/>
        <end position="306"/>
    </location>
</feature>
<dbReference type="InterPro" id="IPR000782">
    <property type="entry name" value="FAS1_domain"/>
</dbReference>
<organism evidence="2 3">
    <name type="scientific">Fibrivirga algicola</name>
    <dbReference type="NCBI Taxonomy" id="2950420"/>
    <lineage>
        <taxon>Bacteria</taxon>
        <taxon>Pseudomonadati</taxon>
        <taxon>Bacteroidota</taxon>
        <taxon>Cytophagia</taxon>
        <taxon>Cytophagales</taxon>
        <taxon>Spirosomataceae</taxon>
        <taxon>Fibrivirga</taxon>
    </lineage>
</organism>
<dbReference type="SUPFAM" id="SSF82153">
    <property type="entry name" value="FAS1 domain"/>
    <property type="match status" value="2"/>
</dbReference>
<evidence type="ECO:0000259" key="1">
    <source>
        <dbReference type="PROSITE" id="PS50213"/>
    </source>
</evidence>
<reference evidence="3" key="2">
    <citation type="submission" date="2023-07" db="EMBL/GenBank/DDBJ databases">
        <authorList>
            <person name="Jung D.-H."/>
        </authorList>
    </citation>
    <scope>NUCLEOTIDE SEQUENCE [LARGE SCALE GENOMIC DNA]</scope>
    <source>
        <strain evidence="3">JA-25</strain>
    </source>
</reference>
<name>A0ABX0QFA0_9BACT</name>
<dbReference type="Gene3D" id="2.30.180.10">
    <property type="entry name" value="FAS1 domain"/>
    <property type="match status" value="2"/>
</dbReference>
<dbReference type="PROSITE" id="PS50213">
    <property type="entry name" value="FAS1"/>
    <property type="match status" value="2"/>
</dbReference>
<comment type="caution">
    <text evidence="2">The sequence shown here is derived from an EMBL/GenBank/DDBJ whole genome shotgun (WGS) entry which is preliminary data.</text>
</comment>
<keyword evidence="3" id="KW-1185">Reference proteome</keyword>